<evidence type="ECO:0000259" key="1">
    <source>
        <dbReference type="Pfam" id="PF09917"/>
    </source>
</evidence>
<feature type="domain" description="DUF2147" evidence="1">
    <location>
        <begin position="37"/>
        <end position="155"/>
    </location>
</feature>
<accession>A0ABR7KWM9</accession>
<dbReference type="PANTHER" id="PTHR36919:SF2">
    <property type="entry name" value="BLL6627 PROTEIN"/>
    <property type="match status" value="1"/>
</dbReference>
<dbReference type="PANTHER" id="PTHR36919">
    <property type="entry name" value="BLR1215 PROTEIN"/>
    <property type="match status" value="1"/>
</dbReference>
<protein>
    <submittedName>
        <fullName evidence="2">DUF2147 domain-containing protein</fullName>
    </submittedName>
</protein>
<dbReference type="Gene3D" id="2.40.128.520">
    <property type="match status" value="1"/>
</dbReference>
<comment type="caution">
    <text evidence="2">The sequence shown here is derived from an EMBL/GenBank/DDBJ whole genome shotgun (WGS) entry which is preliminary data.</text>
</comment>
<dbReference type="EMBL" id="JACRYL010000021">
    <property type="protein sequence ID" value="MBC6112461.1"/>
    <property type="molecule type" value="Genomic_DNA"/>
</dbReference>
<proteinExistence type="predicted"/>
<dbReference type="RefSeq" id="WP_222621901.1">
    <property type="nucleotide sequence ID" value="NZ_JACRYL010000021.1"/>
</dbReference>
<reference evidence="2 3" key="1">
    <citation type="submission" date="2020-08" db="EMBL/GenBank/DDBJ databases">
        <authorList>
            <person name="Sun Q."/>
            <person name="Inoue M."/>
        </authorList>
    </citation>
    <scope>NUCLEOTIDE SEQUENCE [LARGE SCALE GENOMIC DNA]</scope>
    <source>
        <strain evidence="2 3">CCM 8938</strain>
    </source>
</reference>
<dbReference type="Proteomes" id="UP000652755">
    <property type="component" value="Unassembled WGS sequence"/>
</dbReference>
<evidence type="ECO:0000313" key="3">
    <source>
        <dbReference type="Proteomes" id="UP000652755"/>
    </source>
</evidence>
<dbReference type="InterPro" id="IPR019223">
    <property type="entry name" value="DUF2147"/>
</dbReference>
<evidence type="ECO:0000313" key="2">
    <source>
        <dbReference type="EMBL" id="MBC6112461.1"/>
    </source>
</evidence>
<dbReference type="Pfam" id="PF09917">
    <property type="entry name" value="DUF2147"/>
    <property type="match status" value="1"/>
</dbReference>
<organism evidence="2 3">
    <name type="scientific">Pedobacter fastidiosus</name>
    <dbReference type="NCBI Taxonomy" id="2765361"/>
    <lineage>
        <taxon>Bacteria</taxon>
        <taxon>Pseudomonadati</taxon>
        <taxon>Bacteroidota</taxon>
        <taxon>Sphingobacteriia</taxon>
        <taxon>Sphingobacteriales</taxon>
        <taxon>Sphingobacteriaceae</taxon>
        <taxon>Pedobacter</taxon>
    </lineage>
</organism>
<gene>
    <name evidence="2" type="ORF">H7U22_18720</name>
</gene>
<name>A0ABR7KWM9_9SPHI</name>
<sequence>MSIPSKQSLASFLLIFSMQVSHGTRSTVCSAEDQILGDWLSLEKNVVVNISKEGRAFKATVMWFTDKDIISRPMESRCDSHNPNPQLRKRKLLGMEILSGLNYNPSSGRWEDGLIYDPLSGRDWSSVVSLERDGILKVKGYWHFEFLSKSVSFKRIVFNRQKKDFR</sequence>
<keyword evidence="3" id="KW-1185">Reference proteome</keyword>